<proteinExistence type="predicted"/>
<gene>
    <name evidence="2" type="ORF">E6C55_32575</name>
</gene>
<dbReference type="SUPFAM" id="SSF53223">
    <property type="entry name" value="Aminoacid dehydrogenase-like, N-terminal domain"/>
    <property type="match status" value="1"/>
</dbReference>
<protein>
    <recommendedName>
        <fullName evidence="1">Tetrahydrofolate dehydrogenase/cyclohydrolase catalytic domain-containing protein</fullName>
    </recommendedName>
</protein>
<evidence type="ECO:0000313" key="3">
    <source>
        <dbReference type="Proteomes" id="UP000310636"/>
    </source>
</evidence>
<organism evidence="2 3">
    <name type="scientific">Cohnella fermenti</name>
    <dbReference type="NCBI Taxonomy" id="2565925"/>
    <lineage>
        <taxon>Bacteria</taxon>
        <taxon>Bacillati</taxon>
        <taxon>Bacillota</taxon>
        <taxon>Bacilli</taxon>
        <taxon>Bacillales</taxon>
        <taxon>Paenibacillaceae</taxon>
        <taxon>Cohnella</taxon>
    </lineage>
</organism>
<evidence type="ECO:0000259" key="1">
    <source>
        <dbReference type="Pfam" id="PF00763"/>
    </source>
</evidence>
<evidence type="ECO:0000313" key="2">
    <source>
        <dbReference type="EMBL" id="THF72614.1"/>
    </source>
</evidence>
<comment type="caution">
    <text evidence="2">The sequence shown here is derived from an EMBL/GenBank/DDBJ whole genome shotgun (WGS) entry which is preliminary data.</text>
</comment>
<dbReference type="InterPro" id="IPR020630">
    <property type="entry name" value="THF_DH/CycHdrlase_cat_dom"/>
</dbReference>
<reference evidence="2 3" key="1">
    <citation type="submission" date="2019-04" db="EMBL/GenBank/DDBJ databases">
        <title>Cohnella sp. nov. isolated from preserved vegetables.</title>
        <authorList>
            <person name="Lin S.-Y."/>
            <person name="Hung M.-H."/>
            <person name="Young C.-C."/>
        </authorList>
    </citation>
    <scope>NUCLEOTIDE SEQUENCE [LARGE SCALE GENOMIC DNA]</scope>
    <source>
        <strain evidence="2 3">CC-MHH1044</strain>
    </source>
</reference>
<sequence length="140" mass="15453">MNHEGARGRNRPFAWAKYLWASRRFSTGSHGCFFFVLISDKRCGVFPRIATLLVEGDPASAYYAQAKQKIAAKLGVEFALHAFPANVSQEEVLALIASPTRTSRIRLTTLPSSAILSLCKRAFTIKEESPSWNMANSATT</sequence>
<accession>A0A4S4BEJ5</accession>
<dbReference type="EMBL" id="SSOB01000077">
    <property type="protein sequence ID" value="THF72614.1"/>
    <property type="molecule type" value="Genomic_DNA"/>
</dbReference>
<feature type="domain" description="Tetrahydrofolate dehydrogenase/cyclohydrolase catalytic" evidence="1">
    <location>
        <begin position="44"/>
        <end position="98"/>
    </location>
</feature>
<dbReference type="GO" id="GO:0004488">
    <property type="term" value="F:methylenetetrahydrofolate dehydrogenase (NADP+) activity"/>
    <property type="evidence" value="ECO:0007669"/>
    <property type="project" value="InterPro"/>
</dbReference>
<dbReference type="Gene3D" id="3.40.50.10860">
    <property type="entry name" value="Leucine Dehydrogenase, chain A, domain 1"/>
    <property type="match status" value="1"/>
</dbReference>
<keyword evidence="3" id="KW-1185">Reference proteome</keyword>
<dbReference type="Pfam" id="PF00763">
    <property type="entry name" value="THF_DHG_CYH"/>
    <property type="match status" value="1"/>
</dbReference>
<dbReference type="AlphaFoldDB" id="A0A4S4BEJ5"/>
<dbReference type="InterPro" id="IPR046346">
    <property type="entry name" value="Aminoacid_DH-like_N_sf"/>
</dbReference>
<dbReference type="Proteomes" id="UP000310636">
    <property type="component" value="Unassembled WGS sequence"/>
</dbReference>
<name>A0A4S4BEJ5_9BACL</name>